<keyword evidence="3" id="KW-1185">Reference proteome</keyword>
<evidence type="ECO:0008006" key="4">
    <source>
        <dbReference type="Google" id="ProtNLM"/>
    </source>
</evidence>
<sequence length="287" mass="32085">MMSGVRYSIIPAAAVVDERVSDLHLRILAIFGKASDANGWLRANQTALARQMGRARETINRAIADLVEWGYLRKQARYSGSDGRQLINDYQVVMDRPHPQEEEASEPVKPAPPCDPQITPPCDVQITGGVTSRDHTIDTTPFLHLPMKRGPRSQKAPACRLPEDFEPDLDWAVKAGMPADVARRERDKFRDYWRARAGKDALKADWPATWRNWIRRSLESPPGRQAKPPPGRDNLADYLNRNFAPMENFHDSDFPAGPTIDASPSRGSAHSAQASLQLAAPDGRQRH</sequence>
<reference evidence="2 3" key="1">
    <citation type="submission" date="2020-10" db="EMBL/GenBank/DDBJ databases">
        <title>Aquamicrobium zhengzhouensis sp. nov., a exopolysaccharide producing bacterium isolated from farmland soil.</title>
        <authorList>
            <person name="Wang X."/>
        </authorList>
    </citation>
    <scope>NUCLEOTIDE SEQUENCE [LARGE SCALE GENOMIC DNA]</scope>
    <source>
        <strain evidence="3">cd-1</strain>
    </source>
</reference>
<dbReference type="SUPFAM" id="SSF46785">
    <property type="entry name" value="Winged helix' DNA-binding domain"/>
    <property type="match status" value="1"/>
</dbReference>
<comment type="caution">
    <text evidence="2">The sequence shown here is derived from an EMBL/GenBank/DDBJ whole genome shotgun (WGS) entry which is preliminary data.</text>
</comment>
<dbReference type="InterPro" id="IPR036390">
    <property type="entry name" value="WH_DNA-bd_sf"/>
</dbReference>
<name>A0ABS0SBS2_9HYPH</name>
<accession>A0ABS0SBS2</accession>
<evidence type="ECO:0000313" key="2">
    <source>
        <dbReference type="EMBL" id="MBI1620141.1"/>
    </source>
</evidence>
<feature type="compositionally biased region" description="Low complexity" evidence="1">
    <location>
        <begin position="268"/>
        <end position="280"/>
    </location>
</feature>
<dbReference type="RefSeq" id="WP_198475154.1">
    <property type="nucleotide sequence ID" value="NZ_JADGMQ010000002.1"/>
</dbReference>
<protein>
    <recommendedName>
        <fullName evidence="4">Helix-turn-helix domain-containing protein</fullName>
    </recommendedName>
</protein>
<proteinExistence type="predicted"/>
<organism evidence="2 3">
    <name type="scientific">Aquamicrobium zhengzhouense</name>
    <dbReference type="NCBI Taxonomy" id="2781738"/>
    <lineage>
        <taxon>Bacteria</taxon>
        <taxon>Pseudomonadati</taxon>
        <taxon>Pseudomonadota</taxon>
        <taxon>Alphaproteobacteria</taxon>
        <taxon>Hyphomicrobiales</taxon>
        <taxon>Phyllobacteriaceae</taxon>
        <taxon>Aquamicrobium</taxon>
    </lineage>
</organism>
<dbReference type="Proteomes" id="UP000601789">
    <property type="component" value="Unassembled WGS sequence"/>
</dbReference>
<feature type="region of interest" description="Disordered" evidence="1">
    <location>
        <begin position="98"/>
        <end position="117"/>
    </location>
</feature>
<dbReference type="EMBL" id="JADGMQ010000002">
    <property type="protein sequence ID" value="MBI1620141.1"/>
    <property type="molecule type" value="Genomic_DNA"/>
</dbReference>
<evidence type="ECO:0000313" key="3">
    <source>
        <dbReference type="Proteomes" id="UP000601789"/>
    </source>
</evidence>
<feature type="region of interest" description="Disordered" evidence="1">
    <location>
        <begin position="240"/>
        <end position="287"/>
    </location>
</feature>
<evidence type="ECO:0000256" key="1">
    <source>
        <dbReference type="SAM" id="MobiDB-lite"/>
    </source>
</evidence>
<gene>
    <name evidence="2" type="ORF">IOD40_05630</name>
</gene>